<protein>
    <submittedName>
        <fullName evidence="1">Uncharacterized protein</fullName>
    </submittedName>
</protein>
<dbReference type="Proteomes" id="UP000499080">
    <property type="component" value="Unassembled WGS sequence"/>
</dbReference>
<dbReference type="EMBL" id="BGPR01000555">
    <property type="protein sequence ID" value="GBM26164.1"/>
    <property type="molecule type" value="Genomic_DNA"/>
</dbReference>
<dbReference type="AlphaFoldDB" id="A0A4Y2EE98"/>
<organism evidence="1 2">
    <name type="scientific">Araneus ventricosus</name>
    <name type="common">Orbweaver spider</name>
    <name type="synonym">Epeira ventricosa</name>
    <dbReference type="NCBI Taxonomy" id="182803"/>
    <lineage>
        <taxon>Eukaryota</taxon>
        <taxon>Metazoa</taxon>
        <taxon>Ecdysozoa</taxon>
        <taxon>Arthropoda</taxon>
        <taxon>Chelicerata</taxon>
        <taxon>Arachnida</taxon>
        <taxon>Araneae</taxon>
        <taxon>Araneomorphae</taxon>
        <taxon>Entelegynae</taxon>
        <taxon>Araneoidea</taxon>
        <taxon>Araneidae</taxon>
        <taxon>Araneus</taxon>
    </lineage>
</organism>
<gene>
    <name evidence="1" type="ORF">AVEN_196990_1</name>
</gene>
<keyword evidence="2" id="KW-1185">Reference proteome</keyword>
<evidence type="ECO:0000313" key="2">
    <source>
        <dbReference type="Proteomes" id="UP000499080"/>
    </source>
</evidence>
<proteinExistence type="predicted"/>
<sequence>MSKSKKSLALKIARQGYSLKDFKSIKSVSLDLGKAGLATRGLPSLFPNPSTSSEILKIHPSEDDDDDLEMSCELSATQPTDVDYSSF</sequence>
<reference evidence="1 2" key="1">
    <citation type="journal article" date="2019" name="Sci. Rep.">
        <title>Orb-weaving spider Araneus ventricosus genome elucidates the spidroin gene catalogue.</title>
        <authorList>
            <person name="Kono N."/>
            <person name="Nakamura H."/>
            <person name="Ohtoshi R."/>
            <person name="Moran D.A.P."/>
            <person name="Shinohara A."/>
            <person name="Yoshida Y."/>
            <person name="Fujiwara M."/>
            <person name="Mori M."/>
            <person name="Tomita M."/>
            <person name="Arakawa K."/>
        </authorList>
    </citation>
    <scope>NUCLEOTIDE SEQUENCE [LARGE SCALE GENOMIC DNA]</scope>
</reference>
<accession>A0A4Y2EE98</accession>
<evidence type="ECO:0000313" key="1">
    <source>
        <dbReference type="EMBL" id="GBM26164.1"/>
    </source>
</evidence>
<comment type="caution">
    <text evidence="1">The sequence shown here is derived from an EMBL/GenBank/DDBJ whole genome shotgun (WGS) entry which is preliminary data.</text>
</comment>
<name>A0A4Y2EE98_ARAVE</name>